<comment type="caution">
    <text evidence="1">The sequence shown here is derived from an EMBL/GenBank/DDBJ whole genome shotgun (WGS) entry which is preliminary data.</text>
</comment>
<name>A0A8H7K9T0_BIOOC</name>
<proteinExistence type="predicted"/>
<organism evidence="1 2">
    <name type="scientific">Bionectria ochroleuca</name>
    <name type="common">Gliocladium roseum</name>
    <dbReference type="NCBI Taxonomy" id="29856"/>
    <lineage>
        <taxon>Eukaryota</taxon>
        <taxon>Fungi</taxon>
        <taxon>Dikarya</taxon>
        <taxon>Ascomycota</taxon>
        <taxon>Pezizomycotina</taxon>
        <taxon>Sordariomycetes</taxon>
        <taxon>Hypocreomycetidae</taxon>
        <taxon>Hypocreales</taxon>
        <taxon>Bionectriaceae</taxon>
        <taxon>Clonostachys</taxon>
    </lineage>
</organism>
<accession>A0A8H7K9T0</accession>
<dbReference type="InterPro" id="IPR022085">
    <property type="entry name" value="OpdG"/>
</dbReference>
<dbReference type="EMBL" id="JADCTT010000012">
    <property type="protein sequence ID" value="KAF9745882.1"/>
    <property type="molecule type" value="Genomic_DNA"/>
</dbReference>
<sequence>MSMHSHNDVSRVMHRCVNDGIDPIAAANKIKGLVVRSPSEYEFSAFDKIWSEAIAMAKSWEVMDERHGRLANLFAELSRLRDSRLSWEDFEHRCPDDDGIFRDARFTIGVSMDFPPEGEVLSLCGFLARLVTAGVATHQLSHLAIPCIDLIEPGMDQYRDGATTYAPRRMSTLISPERFQVADFWLHACGKQIYASGQAVLDNESGNDICEAFQFPQAPTGSTLPMPLRCQFRHTKAQLIRSWRAWEFLFRSYAGRAASGEAEEEEERRLLGLARGMLEYMEMVESEYERAVHGDLGAMEAMSSFAGV</sequence>
<evidence type="ECO:0000313" key="1">
    <source>
        <dbReference type="EMBL" id="KAF9745882.1"/>
    </source>
</evidence>
<dbReference type="Pfam" id="PF12311">
    <property type="entry name" value="DUF3632"/>
    <property type="match status" value="1"/>
</dbReference>
<dbReference type="AlphaFoldDB" id="A0A8H7K9T0"/>
<dbReference type="Proteomes" id="UP000616885">
    <property type="component" value="Unassembled WGS sequence"/>
</dbReference>
<gene>
    <name evidence="1" type="ORF">IM811_004183</name>
</gene>
<evidence type="ECO:0000313" key="2">
    <source>
        <dbReference type="Proteomes" id="UP000616885"/>
    </source>
</evidence>
<protein>
    <submittedName>
        <fullName evidence="1">Uncharacterized protein</fullName>
    </submittedName>
</protein>
<reference evidence="1" key="1">
    <citation type="submission" date="2020-10" db="EMBL/GenBank/DDBJ databases">
        <title>High-Quality Genome Resource of Clonostachys rosea strain S41 by Oxford Nanopore Long-Read Sequencing.</title>
        <authorList>
            <person name="Wang H."/>
        </authorList>
    </citation>
    <scope>NUCLEOTIDE SEQUENCE</scope>
    <source>
        <strain evidence="1">S41</strain>
    </source>
</reference>